<evidence type="ECO:0000256" key="5">
    <source>
        <dbReference type="PROSITE-ProRule" id="PRU00175"/>
    </source>
</evidence>
<dbReference type="SUPFAM" id="SSF81631">
    <property type="entry name" value="PAP/OAS1 substrate-binding domain"/>
    <property type="match status" value="1"/>
</dbReference>
<keyword evidence="8" id="KW-1185">Reference proteome</keyword>
<dbReference type="AlphaFoldDB" id="A0A0A1U6R6"/>
<dbReference type="PROSITE" id="PS00518">
    <property type="entry name" value="ZF_RING_1"/>
    <property type="match status" value="1"/>
</dbReference>
<gene>
    <name evidence="7" type="ORF">EIN_344850</name>
</gene>
<dbReference type="Gene3D" id="3.30.40.10">
    <property type="entry name" value="Zinc/RING finger domain, C3HC4 (zinc finger)"/>
    <property type="match status" value="1"/>
</dbReference>
<accession>A0A0A1U6R6</accession>
<feature type="domain" description="RING-type" evidence="6">
    <location>
        <begin position="5"/>
        <end position="43"/>
    </location>
</feature>
<dbReference type="PROSITE" id="PS50089">
    <property type="entry name" value="ZF_RING_2"/>
    <property type="match status" value="1"/>
</dbReference>
<dbReference type="InterPro" id="IPR017907">
    <property type="entry name" value="Znf_RING_CS"/>
</dbReference>
<dbReference type="EMBL" id="KB206755">
    <property type="protein sequence ID" value="ELP88525.1"/>
    <property type="molecule type" value="Genomic_DNA"/>
</dbReference>
<dbReference type="GO" id="GO:0003729">
    <property type="term" value="F:mRNA binding"/>
    <property type="evidence" value="ECO:0007669"/>
    <property type="project" value="TreeGrafter"/>
</dbReference>
<name>A0A0A1U6R6_ENTIV</name>
<dbReference type="GeneID" id="14887484"/>
<dbReference type="SMART" id="SM00184">
    <property type="entry name" value="RING"/>
    <property type="match status" value="1"/>
</dbReference>
<dbReference type="RefSeq" id="XP_004255296.1">
    <property type="nucleotide sequence ID" value="XM_004255248.1"/>
</dbReference>
<keyword evidence="1" id="KW-0479">Metal-binding</keyword>
<dbReference type="GO" id="GO:1990817">
    <property type="term" value="F:poly(A) RNA polymerase activity"/>
    <property type="evidence" value="ECO:0007669"/>
    <property type="project" value="InterPro"/>
</dbReference>
<dbReference type="GO" id="GO:0005730">
    <property type="term" value="C:nucleolus"/>
    <property type="evidence" value="ECO:0007669"/>
    <property type="project" value="TreeGrafter"/>
</dbReference>
<dbReference type="SUPFAM" id="SSF81301">
    <property type="entry name" value="Nucleotidyltransferase"/>
    <property type="match status" value="1"/>
</dbReference>
<evidence type="ECO:0000259" key="6">
    <source>
        <dbReference type="PROSITE" id="PS50089"/>
    </source>
</evidence>
<dbReference type="GO" id="GO:0031499">
    <property type="term" value="C:TRAMP complex"/>
    <property type="evidence" value="ECO:0007669"/>
    <property type="project" value="TreeGrafter"/>
</dbReference>
<dbReference type="VEuPathDB" id="AmoebaDB:EIN_344850"/>
<dbReference type="CDD" id="cd05402">
    <property type="entry name" value="NT_PAP_TUTase"/>
    <property type="match status" value="1"/>
</dbReference>
<dbReference type="KEGG" id="eiv:EIN_344850"/>
<dbReference type="PANTHER" id="PTHR23092">
    <property type="entry name" value="POLY(A) RNA POLYMERASE"/>
    <property type="match status" value="1"/>
</dbReference>
<evidence type="ECO:0000256" key="1">
    <source>
        <dbReference type="ARBA" id="ARBA00022723"/>
    </source>
</evidence>
<dbReference type="InterPro" id="IPR043519">
    <property type="entry name" value="NT_sf"/>
</dbReference>
<sequence>MNKQCSICYDDIVDCTVTPCGHTFCYDCIAEWVRRTENCPICKSRVTLNSLIRVNKNRNVQTNAETAASTNTQAYFNMAKCLEKQTKKRVIDEVSKVIDSITITKNDTCPPKAIFSVVRNPSAITVYGSYKTNLSFPFSDVDMSLGGYFLQFPPDVIFPIISDALTNTCVCTTVLQLPYARVPLLKLRSSQDGIDVDISMENTMGIETTKLVGRLCHQNVMLRPLVILVRYLLHQGGFTSVISGGLNTFMITLMVYSFLDMYNTGKFTGGKPDTDLGSVFVTFLQHFGYDFDYTRYGISIGKPCSYFEKESRGWIDYSKPMVLTIENPLDNDINLTPNTFLTPLIKDYFAKCLQWILPSNGDDIYYFIPKKSRLARVVFLPDEMLNRS</sequence>
<dbReference type="GO" id="GO:0008270">
    <property type="term" value="F:zinc ion binding"/>
    <property type="evidence" value="ECO:0007669"/>
    <property type="project" value="UniProtKB-KW"/>
</dbReference>
<dbReference type="InterPro" id="IPR002058">
    <property type="entry name" value="PAP_assoc"/>
</dbReference>
<keyword evidence="4" id="KW-0460">Magnesium</keyword>
<keyword evidence="2 5" id="KW-0863">Zinc-finger</keyword>
<proteinExistence type="predicted"/>
<dbReference type="OrthoDB" id="273917at2759"/>
<dbReference type="InterPro" id="IPR013083">
    <property type="entry name" value="Znf_RING/FYVE/PHD"/>
</dbReference>
<dbReference type="InterPro" id="IPR045862">
    <property type="entry name" value="Trf4-like"/>
</dbReference>
<evidence type="ECO:0000313" key="8">
    <source>
        <dbReference type="Proteomes" id="UP000014680"/>
    </source>
</evidence>
<dbReference type="GO" id="GO:0031123">
    <property type="term" value="P:RNA 3'-end processing"/>
    <property type="evidence" value="ECO:0007669"/>
    <property type="project" value="TreeGrafter"/>
</dbReference>
<dbReference type="Pfam" id="PF03828">
    <property type="entry name" value="PAP_assoc"/>
    <property type="match status" value="1"/>
</dbReference>
<evidence type="ECO:0000256" key="4">
    <source>
        <dbReference type="ARBA" id="ARBA00022842"/>
    </source>
</evidence>
<protein>
    <recommendedName>
        <fullName evidence="6">RING-type domain-containing protein</fullName>
    </recommendedName>
</protein>
<evidence type="ECO:0000256" key="3">
    <source>
        <dbReference type="ARBA" id="ARBA00022833"/>
    </source>
</evidence>
<dbReference type="InterPro" id="IPR001841">
    <property type="entry name" value="Znf_RING"/>
</dbReference>
<dbReference type="GO" id="GO:0043634">
    <property type="term" value="P:polyadenylation-dependent ncRNA catabolic process"/>
    <property type="evidence" value="ECO:0007669"/>
    <property type="project" value="TreeGrafter"/>
</dbReference>
<dbReference type="Gene3D" id="3.30.460.10">
    <property type="entry name" value="Beta Polymerase, domain 2"/>
    <property type="match status" value="1"/>
</dbReference>
<dbReference type="PANTHER" id="PTHR23092:SF15">
    <property type="entry name" value="INACTIVE NON-CANONICAL POLY(A) RNA POLYMERASE PROTEIN TRF4-2-RELATED"/>
    <property type="match status" value="1"/>
</dbReference>
<evidence type="ECO:0000313" key="7">
    <source>
        <dbReference type="EMBL" id="ELP88525.1"/>
    </source>
</evidence>
<evidence type="ECO:0000256" key="2">
    <source>
        <dbReference type="ARBA" id="ARBA00022771"/>
    </source>
</evidence>
<dbReference type="Gene3D" id="1.10.1410.10">
    <property type="match status" value="1"/>
</dbReference>
<reference evidence="7 8" key="1">
    <citation type="submission" date="2012-10" db="EMBL/GenBank/DDBJ databases">
        <authorList>
            <person name="Zafar N."/>
            <person name="Inman J."/>
            <person name="Hall N."/>
            <person name="Lorenzi H."/>
            <person name="Caler E."/>
        </authorList>
    </citation>
    <scope>NUCLEOTIDE SEQUENCE [LARGE SCALE GENOMIC DNA]</scope>
    <source>
        <strain evidence="7 8">IP1</strain>
    </source>
</reference>
<keyword evidence="3" id="KW-0862">Zinc</keyword>
<dbReference type="Pfam" id="PF22600">
    <property type="entry name" value="MTPAP-like_central"/>
    <property type="match status" value="1"/>
</dbReference>
<organism evidence="7 8">
    <name type="scientific">Entamoeba invadens IP1</name>
    <dbReference type="NCBI Taxonomy" id="370355"/>
    <lineage>
        <taxon>Eukaryota</taxon>
        <taxon>Amoebozoa</taxon>
        <taxon>Evosea</taxon>
        <taxon>Archamoebae</taxon>
        <taxon>Mastigamoebida</taxon>
        <taxon>Entamoebidae</taxon>
        <taxon>Entamoeba</taxon>
    </lineage>
</organism>
<dbReference type="InterPro" id="IPR054708">
    <property type="entry name" value="MTPAP-like_central"/>
</dbReference>
<dbReference type="SUPFAM" id="SSF57850">
    <property type="entry name" value="RING/U-box"/>
    <property type="match status" value="1"/>
</dbReference>
<dbReference type="Pfam" id="PF13639">
    <property type="entry name" value="zf-RING_2"/>
    <property type="match status" value="1"/>
</dbReference>
<dbReference type="Proteomes" id="UP000014680">
    <property type="component" value="Unassembled WGS sequence"/>
</dbReference>